<evidence type="ECO:0000256" key="7">
    <source>
        <dbReference type="ARBA" id="ARBA00048478"/>
    </source>
</evidence>
<evidence type="ECO:0000256" key="4">
    <source>
        <dbReference type="ARBA" id="ARBA00022777"/>
    </source>
</evidence>
<organism evidence="10 11">
    <name type="scientific">Methylomusa anaerophila</name>
    <dbReference type="NCBI Taxonomy" id="1930071"/>
    <lineage>
        <taxon>Bacteria</taxon>
        <taxon>Bacillati</taxon>
        <taxon>Bacillota</taxon>
        <taxon>Negativicutes</taxon>
        <taxon>Selenomonadales</taxon>
        <taxon>Sporomusaceae</taxon>
        <taxon>Methylomusa</taxon>
    </lineage>
</organism>
<reference evidence="10 11" key="1">
    <citation type="journal article" date="2018" name="Int. J. Syst. Evol. Microbiol.">
        <title>Methylomusa anaerophila gen. nov., sp. nov., an anaerobic methanol-utilizing bacterium isolated from a microbial fuel cell.</title>
        <authorList>
            <person name="Amano N."/>
            <person name="Yamamuro A."/>
            <person name="Miyahara M."/>
            <person name="Kouzuma A."/>
            <person name="Abe T."/>
            <person name="Watanabe K."/>
        </authorList>
    </citation>
    <scope>NUCLEOTIDE SEQUENCE [LARGE SCALE GENOMIC DNA]</scope>
    <source>
        <strain evidence="10 11">MMFC1</strain>
    </source>
</reference>
<keyword evidence="8" id="KW-0963">Cytoplasm</keyword>
<dbReference type="EC" id="2.7.4.25" evidence="8"/>
<protein>
    <recommendedName>
        <fullName evidence="8">Cytidylate kinase</fullName>
        <shortName evidence="8">CK</shortName>
        <ecNumber evidence="8">2.7.4.25</ecNumber>
    </recommendedName>
    <alternativeName>
        <fullName evidence="8">Cytidine monophosphate kinase</fullName>
        <shortName evidence="8">CMP kinase</shortName>
    </alternativeName>
</protein>
<gene>
    <name evidence="8 10" type="primary">cmk</name>
    <name evidence="10" type="ORF">MAMMFC1_03678</name>
</gene>
<evidence type="ECO:0000256" key="3">
    <source>
        <dbReference type="ARBA" id="ARBA00022741"/>
    </source>
</evidence>
<dbReference type="OrthoDB" id="9807434at2"/>
<dbReference type="HAMAP" id="MF_00238">
    <property type="entry name" value="Cytidyl_kinase_type1"/>
    <property type="match status" value="1"/>
</dbReference>
<proteinExistence type="inferred from homology"/>
<keyword evidence="5 8" id="KW-0067">ATP-binding</keyword>
<dbReference type="EMBL" id="AP018449">
    <property type="protein sequence ID" value="BBB92970.1"/>
    <property type="molecule type" value="Genomic_DNA"/>
</dbReference>
<evidence type="ECO:0000313" key="10">
    <source>
        <dbReference type="EMBL" id="BBB92970.1"/>
    </source>
</evidence>
<dbReference type="GO" id="GO:0036430">
    <property type="term" value="F:CMP kinase activity"/>
    <property type="evidence" value="ECO:0007669"/>
    <property type="project" value="RHEA"/>
</dbReference>
<dbReference type="Gene3D" id="3.40.50.300">
    <property type="entry name" value="P-loop containing nucleotide triphosphate hydrolases"/>
    <property type="match status" value="1"/>
</dbReference>
<dbReference type="GO" id="GO:0006220">
    <property type="term" value="P:pyrimidine nucleotide metabolic process"/>
    <property type="evidence" value="ECO:0007669"/>
    <property type="project" value="UniProtKB-UniRule"/>
</dbReference>
<feature type="binding site" evidence="8">
    <location>
        <begin position="12"/>
        <end position="20"/>
    </location>
    <ligand>
        <name>ATP</name>
        <dbReference type="ChEBI" id="CHEBI:30616"/>
    </ligand>
</feature>
<dbReference type="KEGG" id="mana:MAMMFC1_03678"/>
<keyword evidence="11" id="KW-1185">Reference proteome</keyword>
<dbReference type="GO" id="GO:0005829">
    <property type="term" value="C:cytosol"/>
    <property type="evidence" value="ECO:0007669"/>
    <property type="project" value="TreeGrafter"/>
</dbReference>
<dbReference type="Pfam" id="PF02224">
    <property type="entry name" value="Cytidylate_kin"/>
    <property type="match status" value="1"/>
</dbReference>
<keyword evidence="3 8" id="KW-0547">Nucleotide-binding</keyword>
<dbReference type="GO" id="GO:0005524">
    <property type="term" value="F:ATP binding"/>
    <property type="evidence" value="ECO:0007669"/>
    <property type="project" value="UniProtKB-UniRule"/>
</dbReference>
<dbReference type="SUPFAM" id="SSF52540">
    <property type="entry name" value="P-loop containing nucleoside triphosphate hydrolases"/>
    <property type="match status" value="1"/>
</dbReference>
<dbReference type="PANTHER" id="PTHR21299:SF2">
    <property type="entry name" value="CYTIDYLATE KINASE"/>
    <property type="match status" value="1"/>
</dbReference>
<accession>A0A348APH2</accession>
<evidence type="ECO:0000256" key="6">
    <source>
        <dbReference type="ARBA" id="ARBA00047615"/>
    </source>
</evidence>
<comment type="subcellular location">
    <subcellularLocation>
        <location evidence="8">Cytoplasm</location>
    </subcellularLocation>
</comment>
<name>A0A348APH2_9FIRM</name>
<comment type="similarity">
    <text evidence="1 8">Belongs to the cytidylate kinase family. Type 1 subfamily.</text>
</comment>
<dbReference type="InterPro" id="IPR011994">
    <property type="entry name" value="Cytidylate_kinase_dom"/>
</dbReference>
<evidence type="ECO:0000256" key="5">
    <source>
        <dbReference type="ARBA" id="ARBA00022840"/>
    </source>
</evidence>
<dbReference type="AlphaFoldDB" id="A0A348APH2"/>
<keyword evidence="4 8" id="KW-0418">Kinase</keyword>
<evidence type="ECO:0000259" key="9">
    <source>
        <dbReference type="Pfam" id="PF02224"/>
    </source>
</evidence>
<comment type="catalytic activity">
    <reaction evidence="6 8">
        <text>dCMP + ATP = dCDP + ADP</text>
        <dbReference type="Rhea" id="RHEA:25094"/>
        <dbReference type="ChEBI" id="CHEBI:30616"/>
        <dbReference type="ChEBI" id="CHEBI:57566"/>
        <dbReference type="ChEBI" id="CHEBI:58593"/>
        <dbReference type="ChEBI" id="CHEBI:456216"/>
        <dbReference type="EC" id="2.7.4.25"/>
    </reaction>
</comment>
<evidence type="ECO:0000256" key="8">
    <source>
        <dbReference type="HAMAP-Rule" id="MF_00238"/>
    </source>
</evidence>
<dbReference type="PANTHER" id="PTHR21299">
    <property type="entry name" value="CYTIDYLATE KINASE/PANTOATE-BETA-ALANINE LIGASE"/>
    <property type="match status" value="1"/>
</dbReference>
<dbReference type="CDD" id="cd02020">
    <property type="entry name" value="CMPK"/>
    <property type="match status" value="1"/>
</dbReference>
<evidence type="ECO:0000256" key="1">
    <source>
        <dbReference type="ARBA" id="ARBA00009427"/>
    </source>
</evidence>
<evidence type="ECO:0000313" key="11">
    <source>
        <dbReference type="Proteomes" id="UP000276437"/>
    </source>
</evidence>
<dbReference type="NCBIfam" id="TIGR00017">
    <property type="entry name" value="cmk"/>
    <property type="match status" value="1"/>
</dbReference>
<dbReference type="InterPro" id="IPR027417">
    <property type="entry name" value="P-loop_NTPase"/>
</dbReference>
<dbReference type="GO" id="GO:0015949">
    <property type="term" value="P:nucleobase-containing small molecule interconversion"/>
    <property type="evidence" value="ECO:0007669"/>
    <property type="project" value="TreeGrafter"/>
</dbReference>
<dbReference type="Proteomes" id="UP000276437">
    <property type="component" value="Chromosome"/>
</dbReference>
<feature type="domain" description="Cytidylate kinase" evidence="9">
    <location>
        <begin position="8"/>
        <end position="219"/>
    </location>
</feature>
<evidence type="ECO:0000256" key="2">
    <source>
        <dbReference type="ARBA" id="ARBA00022679"/>
    </source>
</evidence>
<sequence length="227" mass="24487">MKPKHLVIAIDGPAGAGKSTVAQIVAQRLGYTYIDTGAMYRAVAWESIHRGLSSCDSGGIASIAKNINLKLSYVNGMTNVTINGLDVTDAIRTPEVSKTVSSVAQIPALRQVMLKMQRDMASSGGVVMDGRDIGTHVLPGADIKVFLTASIKERAKRRWEELSDKGFDVDLSQLESEIASRDKQDCEREAAPLVKAPDAIPIDTTNLSIDEAVQQILCLCEEKMNVS</sequence>
<keyword evidence="2 8" id="KW-0808">Transferase</keyword>
<dbReference type="GO" id="GO:0036431">
    <property type="term" value="F:dCMP kinase activity"/>
    <property type="evidence" value="ECO:0007669"/>
    <property type="project" value="InterPro"/>
</dbReference>
<dbReference type="RefSeq" id="WP_126309855.1">
    <property type="nucleotide sequence ID" value="NZ_AP018449.1"/>
</dbReference>
<comment type="catalytic activity">
    <reaction evidence="7 8">
        <text>CMP + ATP = CDP + ADP</text>
        <dbReference type="Rhea" id="RHEA:11600"/>
        <dbReference type="ChEBI" id="CHEBI:30616"/>
        <dbReference type="ChEBI" id="CHEBI:58069"/>
        <dbReference type="ChEBI" id="CHEBI:60377"/>
        <dbReference type="ChEBI" id="CHEBI:456216"/>
        <dbReference type="EC" id="2.7.4.25"/>
    </reaction>
</comment>
<dbReference type="InterPro" id="IPR003136">
    <property type="entry name" value="Cytidylate_kin"/>
</dbReference>